<dbReference type="AlphaFoldDB" id="C5FGC3"/>
<keyword evidence="16" id="KW-1185">Reference proteome</keyword>
<feature type="transmembrane region" description="Helical" evidence="11 12">
    <location>
        <begin position="185"/>
        <end position="207"/>
    </location>
</feature>
<dbReference type="STRING" id="554155.C5FGC3"/>
<comment type="domain">
    <text evidence="11 12">The DHHC domain is required for palmitoyltransferase activity.</text>
</comment>
<gene>
    <name evidence="11" type="primary">PFA4</name>
    <name evidence="15" type="ORF">MCYG_02627</name>
</gene>
<dbReference type="Pfam" id="PF01529">
    <property type="entry name" value="DHHC"/>
    <property type="match status" value="1"/>
</dbReference>
<keyword evidence="3 11" id="KW-0812">Transmembrane</keyword>
<dbReference type="Proteomes" id="UP000002035">
    <property type="component" value="Unassembled WGS sequence"/>
</dbReference>
<dbReference type="GeneID" id="9222743"/>
<evidence type="ECO:0000313" key="15">
    <source>
        <dbReference type="EMBL" id="EEQ29808.1"/>
    </source>
</evidence>
<evidence type="ECO:0000259" key="14">
    <source>
        <dbReference type="Pfam" id="PF01529"/>
    </source>
</evidence>
<comment type="subcellular location">
    <subcellularLocation>
        <location evidence="11">Endoplasmic reticulum membrane</location>
        <topology evidence="11">Multi-pass membrane protein</topology>
    </subcellularLocation>
    <subcellularLocation>
        <location evidence="1">Membrane</location>
        <topology evidence="1">Multi-pass membrane protein</topology>
    </subcellularLocation>
</comment>
<feature type="transmembrane region" description="Helical" evidence="11 12">
    <location>
        <begin position="9"/>
        <end position="30"/>
    </location>
</feature>
<comment type="function">
    <text evidence="11">Mediates the reversible addition of palmitate to target proteins, thereby regulating their membrane association and biological function.</text>
</comment>
<evidence type="ECO:0000313" key="16">
    <source>
        <dbReference type="Proteomes" id="UP000002035"/>
    </source>
</evidence>
<comment type="similarity">
    <text evidence="11">Belongs to the DHHC palmitoyltransferase family. PFA4 subfamily.</text>
</comment>
<proteinExistence type="inferred from homology"/>
<dbReference type="InterPro" id="IPR039859">
    <property type="entry name" value="PFA4/ZDH16/20/ERF2-like"/>
</dbReference>
<evidence type="ECO:0000256" key="11">
    <source>
        <dbReference type="HAMAP-Rule" id="MF_03199"/>
    </source>
</evidence>
<feature type="region of interest" description="Disordered" evidence="13">
    <location>
        <begin position="365"/>
        <end position="407"/>
    </location>
</feature>
<keyword evidence="8 11" id="KW-0449">Lipoprotein</keyword>
<dbReference type="OrthoDB" id="331948at2759"/>
<evidence type="ECO:0000256" key="1">
    <source>
        <dbReference type="ARBA" id="ARBA00004141"/>
    </source>
</evidence>
<dbReference type="PANTHER" id="PTHR12246">
    <property type="entry name" value="PALMITOYLTRANSFERASE ZDHHC16"/>
    <property type="match status" value="1"/>
</dbReference>
<organism evidence="15 16">
    <name type="scientific">Arthroderma otae (strain ATCC MYA-4605 / CBS 113480)</name>
    <name type="common">Microsporum canis</name>
    <dbReference type="NCBI Taxonomy" id="554155"/>
    <lineage>
        <taxon>Eukaryota</taxon>
        <taxon>Fungi</taxon>
        <taxon>Dikarya</taxon>
        <taxon>Ascomycota</taxon>
        <taxon>Pezizomycotina</taxon>
        <taxon>Eurotiomycetes</taxon>
        <taxon>Eurotiomycetidae</taxon>
        <taxon>Onygenales</taxon>
        <taxon>Arthrodermataceae</taxon>
        <taxon>Microsporum</taxon>
    </lineage>
</organism>
<evidence type="ECO:0000256" key="6">
    <source>
        <dbReference type="ARBA" id="ARBA00023136"/>
    </source>
</evidence>
<accession>C5FGC3</accession>
<evidence type="ECO:0000256" key="2">
    <source>
        <dbReference type="ARBA" id="ARBA00022679"/>
    </source>
</evidence>
<dbReference type="HOGENOM" id="CLU_027721_8_1_1"/>
<dbReference type="InterPro" id="IPR001594">
    <property type="entry name" value="Palmitoyltrfase_DHHC"/>
</dbReference>
<reference evidence="16" key="1">
    <citation type="journal article" date="2012" name="MBio">
        <title>Comparative genome analysis of Trichophyton rubrum and related dermatophytes reveals candidate genes involved in infection.</title>
        <authorList>
            <person name="Martinez D.A."/>
            <person name="Oliver B.G."/>
            <person name="Graeser Y."/>
            <person name="Goldberg J.M."/>
            <person name="Li W."/>
            <person name="Martinez-Rossi N.M."/>
            <person name="Monod M."/>
            <person name="Shelest E."/>
            <person name="Barton R.C."/>
            <person name="Birch E."/>
            <person name="Brakhage A.A."/>
            <person name="Chen Z."/>
            <person name="Gurr S.J."/>
            <person name="Heiman D."/>
            <person name="Heitman J."/>
            <person name="Kosti I."/>
            <person name="Rossi A."/>
            <person name="Saif S."/>
            <person name="Samalova M."/>
            <person name="Saunders C.W."/>
            <person name="Shea T."/>
            <person name="Summerbell R.C."/>
            <person name="Xu J."/>
            <person name="Young S."/>
            <person name="Zeng Q."/>
            <person name="Birren B.W."/>
            <person name="Cuomo C.A."/>
            <person name="White T.C."/>
        </authorList>
    </citation>
    <scope>NUCLEOTIDE SEQUENCE [LARGE SCALE GENOMIC DNA]</scope>
    <source>
        <strain evidence="16">ATCC MYA-4605 / CBS 113480</strain>
    </source>
</reference>
<comment type="catalytic activity">
    <reaction evidence="10 11 12">
        <text>L-cysteinyl-[protein] + hexadecanoyl-CoA = S-hexadecanoyl-L-cysteinyl-[protein] + CoA</text>
        <dbReference type="Rhea" id="RHEA:36683"/>
        <dbReference type="Rhea" id="RHEA-COMP:10131"/>
        <dbReference type="Rhea" id="RHEA-COMP:11032"/>
        <dbReference type="ChEBI" id="CHEBI:29950"/>
        <dbReference type="ChEBI" id="CHEBI:57287"/>
        <dbReference type="ChEBI" id="CHEBI:57379"/>
        <dbReference type="ChEBI" id="CHEBI:74151"/>
        <dbReference type="EC" id="2.3.1.225"/>
    </reaction>
</comment>
<feature type="region of interest" description="Disordered" evidence="13">
    <location>
        <begin position="69"/>
        <end position="96"/>
    </location>
</feature>
<dbReference type="eggNOG" id="KOG1314">
    <property type="taxonomic scope" value="Eukaryota"/>
</dbReference>
<evidence type="ECO:0000256" key="7">
    <source>
        <dbReference type="ARBA" id="ARBA00023139"/>
    </source>
</evidence>
<protein>
    <recommendedName>
        <fullName evidence="11">Palmitoyltransferase PFA4</fullName>
        <ecNumber evidence="11">2.3.1.225</ecNumber>
    </recommendedName>
    <alternativeName>
        <fullName evidence="11">Protein S-acyltransferase</fullName>
        <shortName evidence="11">PAT</shortName>
    </alternativeName>
    <alternativeName>
        <fullName evidence="11">Protein fatty acyltransferase 4</fullName>
    </alternativeName>
</protein>
<evidence type="ECO:0000256" key="4">
    <source>
        <dbReference type="ARBA" id="ARBA00022824"/>
    </source>
</evidence>
<dbReference type="VEuPathDB" id="FungiDB:MCYG_02627"/>
<keyword evidence="6 11" id="KW-0472">Membrane</keyword>
<dbReference type="RefSeq" id="XP_002849693.1">
    <property type="nucleotide sequence ID" value="XM_002849647.1"/>
</dbReference>
<keyword evidence="4 11" id="KW-0256">Endoplasmic reticulum</keyword>
<dbReference type="HAMAP" id="MF_03199">
    <property type="entry name" value="DHHC_PAT_PFA4"/>
    <property type="match status" value="1"/>
</dbReference>
<evidence type="ECO:0000256" key="9">
    <source>
        <dbReference type="ARBA" id="ARBA00023315"/>
    </source>
</evidence>
<sequence>MADFRISQLAVPLVVLLIAFLSYSSQYLFLHIDPAPLDTSELVKFNFLVACIWICYVRSCLTDPGRIPKDWRPPPPRSDTLMEKRPGDDGGDPGSRQRWCRRCEAYKPPRSHHCKTCQRCIPKMDHHCPWTNNCVSHFTFPHFIRFLFYAVASMIYLERFLYTRLVVIWNNRGLPSYYGPSLFQLGHLFVLAIVNSVVLLALLILFLRNIWMLGANETTIEGWEIERHKTLCRRARALGGYLDGPDGVKVRIRRQEFPYDIGIWNNIRDGMGGSSNILGWFWPFSQTPKRSTGLEFEVNGFEDEYVNWPPPDPDRMARGVHRSQEDNTMLFGENRNFNSEEIDAFRQRQDADYLRRQVESDVRRRKPFNKRYTNRGDDAQLLNTSDSEDEELSNSGEEGWRNSEGERLGDFGVDEEVEFYDEDDIPLATLIQRRKLHSQ</sequence>
<keyword evidence="9 11" id="KW-0012">Acyltransferase</keyword>
<feature type="transmembrane region" description="Helical" evidence="11 12">
    <location>
        <begin position="146"/>
        <end position="165"/>
    </location>
</feature>
<keyword evidence="5 11" id="KW-1133">Transmembrane helix</keyword>
<dbReference type="GO" id="GO:0005789">
    <property type="term" value="C:endoplasmic reticulum membrane"/>
    <property type="evidence" value="ECO:0007669"/>
    <property type="project" value="UniProtKB-SubCell"/>
</dbReference>
<dbReference type="EMBL" id="DS995702">
    <property type="protein sequence ID" value="EEQ29808.1"/>
    <property type="molecule type" value="Genomic_DNA"/>
</dbReference>
<evidence type="ECO:0000256" key="13">
    <source>
        <dbReference type="SAM" id="MobiDB-lite"/>
    </source>
</evidence>
<dbReference type="InterPro" id="IPR033682">
    <property type="entry name" value="PFA4"/>
</dbReference>
<dbReference type="GO" id="GO:0019706">
    <property type="term" value="F:protein-cysteine S-palmitoyltransferase activity"/>
    <property type="evidence" value="ECO:0007669"/>
    <property type="project" value="UniProtKB-UniRule"/>
</dbReference>
<evidence type="ECO:0000256" key="5">
    <source>
        <dbReference type="ARBA" id="ARBA00022989"/>
    </source>
</evidence>
<name>C5FGC3_ARTOC</name>
<dbReference type="PROSITE" id="PS50216">
    <property type="entry name" value="DHHC"/>
    <property type="match status" value="1"/>
</dbReference>
<dbReference type="OMA" id="WEIERHK"/>
<evidence type="ECO:0000256" key="10">
    <source>
        <dbReference type="ARBA" id="ARBA00048048"/>
    </source>
</evidence>
<feature type="active site" description="S-palmitoyl cysteine intermediate" evidence="11">
    <location>
        <position position="128"/>
    </location>
</feature>
<feature type="domain" description="Palmitoyltransferase DHHC" evidence="14">
    <location>
        <begin position="96"/>
        <end position="224"/>
    </location>
</feature>
<feature type="compositionally biased region" description="Basic and acidic residues" evidence="13">
    <location>
        <begin position="398"/>
        <end position="407"/>
    </location>
</feature>
<evidence type="ECO:0000256" key="8">
    <source>
        <dbReference type="ARBA" id="ARBA00023288"/>
    </source>
</evidence>
<evidence type="ECO:0000256" key="12">
    <source>
        <dbReference type="RuleBase" id="RU079119"/>
    </source>
</evidence>
<keyword evidence="2 11" id="KW-0808">Transferase</keyword>
<keyword evidence="7 11" id="KW-0564">Palmitate</keyword>
<evidence type="ECO:0000256" key="3">
    <source>
        <dbReference type="ARBA" id="ARBA00022692"/>
    </source>
</evidence>
<dbReference type="EC" id="2.3.1.225" evidence="11"/>
<feature type="transmembrane region" description="Helical" evidence="11 12">
    <location>
        <begin position="42"/>
        <end position="61"/>
    </location>
</feature>